<keyword evidence="5" id="KW-0969">Cilium</keyword>
<dbReference type="InterPro" id="IPR036737">
    <property type="entry name" value="OmpA-like_sf"/>
</dbReference>
<dbReference type="AlphaFoldDB" id="A0A6M3ZZ35"/>
<accession>A0A6M3ZZ35</accession>
<evidence type="ECO:0000256" key="3">
    <source>
        <dbReference type="SAM" id="Phobius"/>
    </source>
</evidence>
<dbReference type="GO" id="GO:0016020">
    <property type="term" value="C:membrane"/>
    <property type="evidence" value="ECO:0007669"/>
    <property type="project" value="UniProtKB-UniRule"/>
</dbReference>
<dbReference type="Proteomes" id="UP000501648">
    <property type="component" value="Chromosome"/>
</dbReference>
<feature type="domain" description="OmpA-like" evidence="4">
    <location>
        <begin position="95"/>
        <end position="229"/>
    </location>
</feature>
<dbReference type="SUPFAM" id="SSF103088">
    <property type="entry name" value="OmpA-like"/>
    <property type="match status" value="1"/>
</dbReference>
<protein>
    <submittedName>
        <fullName evidence="5">Flagellar motor protein</fullName>
    </submittedName>
</protein>
<dbReference type="RefSeq" id="WP_017449658.1">
    <property type="nucleotide sequence ID" value="NZ_CP008956.1"/>
</dbReference>
<evidence type="ECO:0000313" key="6">
    <source>
        <dbReference type="Proteomes" id="UP000501648"/>
    </source>
</evidence>
<dbReference type="PANTHER" id="PTHR30329">
    <property type="entry name" value="STATOR ELEMENT OF FLAGELLAR MOTOR COMPLEX"/>
    <property type="match status" value="1"/>
</dbReference>
<feature type="region of interest" description="Disordered" evidence="2">
    <location>
        <begin position="35"/>
        <end position="67"/>
    </location>
</feature>
<evidence type="ECO:0000256" key="2">
    <source>
        <dbReference type="SAM" id="MobiDB-lite"/>
    </source>
</evidence>
<keyword evidence="1 3" id="KW-0472">Membrane</keyword>
<evidence type="ECO:0000313" key="5">
    <source>
        <dbReference type="EMBL" id="QJQ03200.1"/>
    </source>
</evidence>
<dbReference type="Pfam" id="PF00691">
    <property type="entry name" value="OmpA"/>
    <property type="match status" value="1"/>
</dbReference>
<proteinExistence type="predicted"/>
<dbReference type="InterPro" id="IPR006665">
    <property type="entry name" value="OmpA-like"/>
</dbReference>
<dbReference type="InterPro" id="IPR050330">
    <property type="entry name" value="Bact_OuterMem_StrucFunc"/>
</dbReference>
<dbReference type="PANTHER" id="PTHR30329:SF21">
    <property type="entry name" value="LIPOPROTEIN YIAD-RELATED"/>
    <property type="match status" value="1"/>
</dbReference>
<evidence type="ECO:0000259" key="4">
    <source>
        <dbReference type="PROSITE" id="PS51123"/>
    </source>
</evidence>
<evidence type="ECO:0000256" key="1">
    <source>
        <dbReference type="PROSITE-ProRule" id="PRU00473"/>
    </source>
</evidence>
<dbReference type="PROSITE" id="PS51123">
    <property type="entry name" value="OMPA_2"/>
    <property type="match status" value="1"/>
</dbReference>
<reference evidence="5 6" key="1">
    <citation type="journal article" date="2012" name="J. Bacteriol.">
        <title>Genome sequence of the pathogenic Herbaspirillum seropedicae strain Os34, isolated from rice roots.</title>
        <authorList>
            <person name="Ye W."/>
            <person name="Ye S."/>
            <person name="Liu J."/>
            <person name="Chang S."/>
            <person name="Chen M."/>
            <person name="Zhu B."/>
            <person name="Guo L."/>
            <person name="An Q."/>
        </authorList>
    </citation>
    <scope>NUCLEOTIDE SEQUENCE [LARGE SCALE GENOMIC DNA]</scope>
    <source>
        <strain evidence="5 6">Os34</strain>
    </source>
</reference>
<dbReference type="EMBL" id="CP008956">
    <property type="protein sequence ID" value="QJQ03200.1"/>
    <property type="molecule type" value="Genomic_DNA"/>
</dbReference>
<feature type="transmembrane region" description="Helical" evidence="3">
    <location>
        <begin position="6"/>
        <end position="28"/>
    </location>
</feature>
<keyword evidence="3" id="KW-1133">Transmembrane helix</keyword>
<sequence length="231" mass="24201">MKESDHAWVAASGLMAALAAVLMVLLVASRAGGSQGPQAALPVPPPPAPAATTAPAATPTSTARREADGPGLAVVLREVQTVFTQQGAANLVAVDTEAGKITLKEGAFRRGSACIEPEARAAFAQVEERIADYLTRNPAGRIYVEGHTDDKPVKAPVTDVRTYCTVYDDNFTLSAARAREARLLLVGHSAPQAARRVIVAGYGDSQPLPGLAASDERNRRVEVRFVNGASH</sequence>
<feature type="compositionally biased region" description="Low complexity" evidence="2">
    <location>
        <begin position="50"/>
        <end position="62"/>
    </location>
</feature>
<gene>
    <name evidence="5" type="ORF">C798_24095</name>
</gene>
<keyword evidence="5" id="KW-0282">Flagellum</keyword>
<name>A0A6M3ZZ35_9BURK</name>
<organism evidence="5 6">
    <name type="scientific">Herbaspirillum rubrisubalbicans Os34</name>
    <dbReference type="NCBI Taxonomy" id="1235827"/>
    <lineage>
        <taxon>Bacteria</taxon>
        <taxon>Pseudomonadati</taxon>
        <taxon>Pseudomonadota</taxon>
        <taxon>Betaproteobacteria</taxon>
        <taxon>Burkholderiales</taxon>
        <taxon>Oxalobacteraceae</taxon>
        <taxon>Herbaspirillum</taxon>
    </lineage>
</organism>
<dbReference type="Gene3D" id="3.30.1330.60">
    <property type="entry name" value="OmpA-like domain"/>
    <property type="match status" value="1"/>
</dbReference>
<keyword evidence="3" id="KW-0812">Transmembrane</keyword>
<dbReference type="CDD" id="cd07185">
    <property type="entry name" value="OmpA_C-like"/>
    <property type="match status" value="1"/>
</dbReference>
<keyword evidence="5" id="KW-0966">Cell projection</keyword>